<evidence type="ECO:0000313" key="2">
    <source>
        <dbReference type="Proteomes" id="UP000008043"/>
    </source>
</evidence>
<dbReference type="AlphaFoldDB" id="K4RCF4"/>
<evidence type="ECO:0000313" key="1">
    <source>
        <dbReference type="EMBL" id="CCK30539.1"/>
    </source>
</evidence>
<reference evidence="1 2" key="1">
    <citation type="journal article" date="2012" name="J. Bacteriol.">
        <title>Genome sequence of the bacterium Streptomyces davawensis JCM 4913 and heterologous production of the unique antibiotic roseoflavin.</title>
        <authorList>
            <person name="Jankowitsch F."/>
            <person name="Schwarz J."/>
            <person name="Ruckert C."/>
            <person name="Gust B."/>
            <person name="Szczepanowski R."/>
            <person name="Blom J."/>
            <person name="Pelzer S."/>
            <person name="Kalinowski J."/>
            <person name="Mack M."/>
        </authorList>
    </citation>
    <scope>NUCLEOTIDE SEQUENCE [LARGE SCALE GENOMIC DNA]</scope>
    <source>
        <strain evidence="2">DSM 101723 / JCM 4913 / KCC S-0913 / 768</strain>
    </source>
</reference>
<name>K4RCF4_STRDJ</name>
<dbReference type="Proteomes" id="UP000008043">
    <property type="component" value="Chromosome"/>
</dbReference>
<organism evidence="1 2">
    <name type="scientific">Streptomyces davaonensis (strain DSM 101723 / JCM 4913 / KCC S-0913 / 768)</name>
    <dbReference type="NCBI Taxonomy" id="1214101"/>
    <lineage>
        <taxon>Bacteria</taxon>
        <taxon>Bacillati</taxon>
        <taxon>Actinomycetota</taxon>
        <taxon>Actinomycetes</taxon>
        <taxon>Kitasatosporales</taxon>
        <taxon>Streptomycetaceae</taxon>
        <taxon>Streptomyces</taxon>
    </lineage>
</organism>
<dbReference type="STRING" id="1214101.BN159_6160"/>
<accession>K4RCF4</accession>
<dbReference type="HOGENOM" id="CLU_069125_1_0_11"/>
<dbReference type="eggNOG" id="ENOG502ZA2V">
    <property type="taxonomic scope" value="Bacteria"/>
</dbReference>
<gene>
    <name evidence="1" type="ORF">BN159_6160</name>
</gene>
<protein>
    <submittedName>
        <fullName evidence="1">Uncharacterized protein</fullName>
    </submittedName>
</protein>
<proteinExistence type="predicted"/>
<dbReference type="EMBL" id="HE971709">
    <property type="protein sequence ID" value="CCK30539.1"/>
    <property type="molecule type" value="Genomic_DNA"/>
</dbReference>
<sequence length="216" mass="24701">MTLLQGQRPLLLGRSDGDGCCRDLAMHRLDGYRSPLPPIRSALMRDPGNWPHRYASWLDESPESPLHDGRWELRERREFPPYVWFSEEFVRDWPGGSLELYCGGGWNGVLPLRRLSAPDDPRVKAYRKHVRDGTLAPVLLWRVTFLDGWLILDGHDRALAALEEGRTPPCVVLTRVPDDENDEVTETAGTRTWPHPGGPRAWDEIAARVMFECPRD</sequence>
<dbReference type="KEGG" id="sdv:BN159_6160"/>
<dbReference type="PATRIC" id="fig|1214101.3.peg.6243"/>
<keyword evidence="2" id="KW-1185">Reference proteome</keyword>